<feature type="transmembrane region" description="Helical" evidence="1">
    <location>
        <begin position="6"/>
        <end position="27"/>
    </location>
</feature>
<feature type="transmembrane region" description="Helical" evidence="1">
    <location>
        <begin position="89"/>
        <end position="106"/>
    </location>
</feature>
<dbReference type="EMBL" id="LQPZ01000040">
    <property type="protein sequence ID" value="ORX01087.1"/>
    <property type="molecule type" value="Genomic_DNA"/>
</dbReference>
<comment type="caution">
    <text evidence="2">The sequence shown here is derived from an EMBL/GenBank/DDBJ whole genome shotgun (WGS) entry which is preliminary data.</text>
</comment>
<evidence type="ECO:0000256" key="1">
    <source>
        <dbReference type="SAM" id="Phobius"/>
    </source>
</evidence>
<accession>A0A1X2EGI8</accession>
<evidence type="ECO:0000313" key="3">
    <source>
        <dbReference type="Proteomes" id="UP000193090"/>
    </source>
</evidence>
<keyword evidence="1" id="KW-0812">Transmembrane</keyword>
<dbReference type="RefSeq" id="WP_085110910.1">
    <property type="nucleotide sequence ID" value="NZ_JACKSN010000189.1"/>
</dbReference>
<keyword evidence="3" id="KW-1185">Reference proteome</keyword>
<gene>
    <name evidence="2" type="ORF">AWC30_14525</name>
</gene>
<dbReference type="OrthoDB" id="4555745at2"/>
<dbReference type="STRING" id="1798.AWC30_14525"/>
<dbReference type="Proteomes" id="UP000193090">
    <property type="component" value="Unassembled WGS sequence"/>
</dbReference>
<organism evidence="2 3">
    <name type="scientific">Mycolicibacillus trivialis</name>
    <dbReference type="NCBI Taxonomy" id="1798"/>
    <lineage>
        <taxon>Bacteria</taxon>
        <taxon>Bacillati</taxon>
        <taxon>Actinomycetota</taxon>
        <taxon>Actinomycetes</taxon>
        <taxon>Mycobacteriales</taxon>
        <taxon>Mycobacteriaceae</taxon>
        <taxon>Mycolicibacillus</taxon>
    </lineage>
</organism>
<evidence type="ECO:0000313" key="2">
    <source>
        <dbReference type="EMBL" id="ORX01087.1"/>
    </source>
</evidence>
<keyword evidence="1" id="KW-1133">Transmembrane helix</keyword>
<protein>
    <submittedName>
        <fullName evidence="2">Uncharacterized protein</fullName>
    </submittedName>
</protein>
<reference evidence="2 3" key="1">
    <citation type="submission" date="2016-01" db="EMBL/GenBank/DDBJ databases">
        <title>The new phylogeny of the genus Mycobacterium.</title>
        <authorList>
            <person name="Tarcisio F."/>
            <person name="Conor M."/>
            <person name="Antonella G."/>
            <person name="Elisabetta G."/>
            <person name="Giulia F.S."/>
            <person name="Sara T."/>
            <person name="Anna F."/>
            <person name="Clotilde B."/>
            <person name="Roberto B."/>
            <person name="Veronica D.S."/>
            <person name="Fabio R."/>
            <person name="Monica P."/>
            <person name="Olivier J."/>
            <person name="Enrico T."/>
            <person name="Nicola S."/>
        </authorList>
    </citation>
    <scope>NUCLEOTIDE SEQUENCE [LARGE SCALE GENOMIC DNA]</scope>
    <source>
        <strain evidence="2 3">DSM 44153</strain>
    </source>
</reference>
<feature type="transmembrane region" description="Helical" evidence="1">
    <location>
        <begin position="118"/>
        <end position="138"/>
    </location>
</feature>
<proteinExistence type="predicted"/>
<keyword evidence="1" id="KW-0472">Membrane</keyword>
<dbReference type="AlphaFoldDB" id="A0A1X2EGI8"/>
<name>A0A1X2EGI8_9MYCO</name>
<sequence>MPALSSIALGSAPLLGGALLGAAAGSLRGPDLRAGIKADLDLLDRIPADQVERRAGLQRSIDARIDDLVAAVDQRRALRDALIGYRGNWRDLVLFACTVLFTVIWWNVDHGRDDWPALFVVLVALSVLTGGYAARGILRAVRRLLHRR</sequence>